<name>A0A1I5ABL3_9HYPH</name>
<reference evidence="2 3" key="1">
    <citation type="submission" date="2016-10" db="EMBL/GenBank/DDBJ databases">
        <authorList>
            <person name="de Groot N.N."/>
        </authorList>
    </citation>
    <scope>NUCLEOTIDE SEQUENCE [LARGE SCALE GENOMIC DNA]</scope>
    <source>
        <strain evidence="2 3">CGMCC 1.9157</strain>
    </source>
</reference>
<dbReference type="Proteomes" id="UP000199236">
    <property type="component" value="Unassembled WGS sequence"/>
</dbReference>
<gene>
    <name evidence="2" type="ORF">SAMN04488056_101424</name>
</gene>
<dbReference type="Pfam" id="PF01381">
    <property type="entry name" value="HTH_3"/>
    <property type="match status" value="1"/>
</dbReference>
<dbReference type="AlphaFoldDB" id="A0A1I5ABL3"/>
<dbReference type="SUPFAM" id="SSF47413">
    <property type="entry name" value="lambda repressor-like DNA-binding domains"/>
    <property type="match status" value="1"/>
</dbReference>
<dbReference type="PROSITE" id="PS50943">
    <property type="entry name" value="HTH_CROC1"/>
    <property type="match status" value="1"/>
</dbReference>
<evidence type="ECO:0000259" key="1">
    <source>
        <dbReference type="PROSITE" id="PS50943"/>
    </source>
</evidence>
<dbReference type="InterPro" id="IPR001387">
    <property type="entry name" value="Cro/C1-type_HTH"/>
</dbReference>
<organism evidence="2 3">
    <name type="scientific">Cohaesibacter marisflavi</name>
    <dbReference type="NCBI Taxonomy" id="655353"/>
    <lineage>
        <taxon>Bacteria</taxon>
        <taxon>Pseudomonadati</taxon>
        <taxon>Pseudomonadota</taxon>
        <taxon>Alphaproteobacteria</taxon>
        <taxon>Hyphomicrobiales</taxon>
        <taxon>Cohaesibacteraceae</taxon>
    </lineage>
</organism>
<feature type="domain" description="HTH cro/C1-type" evidence="1">
    <location>
        <begin position="27"/>
        <end position="71"/>
    </location>
</feature>
<dbReference type="OrthoDB" id="8235893at2"/>
<dbReference type="InterPro" id="IPR010982">
    <property type="entry name" value="Lambda_DNA-bd_dom_sf"/>
</dbReference>
<dbReference type="GO" id="GO:0003677">
    <property type="term" value="F:DNA binding"/>
    <property type="evidence" value="ECO:0007669"/>
    <property type="project" value="InterPro"/>
</dbReference>
<protein>
    <submittedName>
        <fullName evidence="2">Helix-turn-helix</fullName>
    </submittedName>
</protein>
<keyword evidence="3" id="KW-1185">Reference proteome</keyword>
<evidence type="ECO:0000313" key="2">
    <source>
        <dbReference type="EMBL" id="SFN59822.1"/>
    </source>
</evidence>
<dbReference type="Gene3D" id="1.10.260.40">
    <property type="entry name" value="lambda repressor-like DNA-binding domains"/>
    <property type="match status" value="1"/>
</dbReference>
<dbReference type="RefSeq" id="WP_090068340.1">
    <property type="nucleotide sequence ID" value="NZ_FOVR01000001.1"/>
</dbReference>
<dbReference type="EMBL" id="FOVR01000001">
    <property type="protein sequence ID" value="SFN59822.1"/>
    <property type="molecule type" value="Genomic_DNA"/>
</dbReference>
<sequence length="105" mass="11729">MKNTNPSSQENVGERLLWLIEIYLETTQTEFAKSIGEKKATINNWIKGPQRLSLQGALKINALYGTSLDFLFLGRVDTLPQKMATAWMSRPLESNSAISSENPDA</sequence>
<accession>A0A1I5ABL3</accession>
<dbReference type="STRING" id="655353.SAMN04488056_101424"/>
<proteinExistence type="predicted"/>
<evidence type="ECO:0000313" key="3">
    <source>
        <dbReference type="Proteomes" id="UP000199236"/>
    </source>
</evidence>
<dbReference type="CDD" id="cd00093">
    <property type="entry name" value="HTH_XRE"/>
    <property type="match status" value="1"/>
</dbReference>
<dbReference type="SMART" id="SM00530">
    <property type="entry name" value="HTH_XRE"/>
    <property type="match status" value="1"/>
</dbReference>